<proteinExistence type="predicted"/>
<dbReference type="AlphaFoldDB" id="A0A9C6W9A9"/>
<dbReference type="KEGG" id="bter:110119826"/>
<reference evidence="2" key="1">
    <citation type="submission" date="2025-08" db="UniProtKB">
        <authorList>
            <consortium name="RefSeq"/>
        </authorList>
    </citation>
    <scope>IDENTIFICATION</scope>
</reference>
<protein>
    <submittedName>
        <fullName evidence="2">Uncharacterized protein LOC110119826</fullName>
    </submittedName>
</protein>
<name>A0A9C6W9A9_BOMTE</name>
<gene>
    <name evidence="2" type="primary">LOC110119826</name>
</gene>
<dbReference type="Proteomes" id="UP000835206">
    <property type="component" value="Chromosome 13"/>
</dbReference>
<dbReference type="OrthoDB" id="8035982at2759"/>
<organism evidence="1 2">
    <name type="scientific">Bombus terrestris</name>
    <name type="common">Buff-tailed bumblebee</name>
    <name type="synonym">Apis terrestris</name>
    <dbReference type="NCBI Taxonomy" id="30195"/>
    <lineage>
        <taxon>Eukaryota</taxon>
        <taxon>Metazoa</taxon>
        <taxon>Ecdysozoa</taxon>
        <taxon>Arthropoda</taxon>
        <taxon>Hexapoda</taxon>
        <taxon>Insecta</taxon>
        <taxon>Pterygota</taxon>
        <taxon>Neoptera</taxon>
        <taxon>Endopterygota</taxon>
        <taxon>Hymenoptera</taxon>
        <taxon>Apocrita</taxon>
        <taxon>Aculeata</taxon>
        <taxon>Apoidea</taxon>
        <taxon>Anthophila</taxon>
        <taxon>Apidae</taxon>
        <taxon>Bombus</taxon>
        <taxon>Bombus</taxon>
    </lineage>
</organism>
<evidence type="ECO:0000313" key="2">
    <source>
        <dbReference type="RefSeq" id="XP_048267212.1"/>
    </source>
</evidence>
<dbReference type="RefSeq" id="XP_048267212.1">
    <property type="nucleotide sequence ID" value="XM_048411255.1"/>
</dbReference>
<dbReference type="GeneID" id="110119826"/>
<evidence type="ECO:0000313" key="1">
    <source>
        <dbReference type="Proteomes" id="UP000835206"/>
    </source>
</evidence>
<sequence>MNLDNDIQRKKFSTLLVADNVEDESQMDSALHGELAAKIVEQIFDQIQKNEDLKVSLGPGLYHKHKTRDTMAADKSYRQTNNDDEIKHTQELLNKIMLLLNRLIFDEVQRKTCISLPSDLLEFLDWMLEVHPQTNLLEQVTRILFGSDFTS</sequence>
<keyword evidence="1" id="KW-1185">Reference proteome</keyword>
<accession>A0A9C6W9A9</accession>